<organism evidence="1 2">
    <name type="scientific">Eretmocerus hayati</name>
    <dbReference type="NCBI Taxonomy" id="131215"/>
    <lineage>
        <taxon>Eukaryota</taxon>
        <taxon>Metazoa</taxon>
        <taxon>Ecdysozoa</taxon>
        <taxon>Arthropoda</taxon>
        <taxon>Hexapoda</taxon>
        <taxon>Insecta</taxon>
        <taxon>Pterygota</taxon>
        <taxon>Neoptera</taxon>
        <taxon>Endopterygota</taxon>
        <taxon>Hymenoptera</taxon>
        <taxon>Apocrita</taxon>
        <taxon>Proctotrupomorpha</taxon>
        <taxon>Chalcidoidea</taxon>
        <taxon>Aphelinidae</taxon>
        <taxon>Aphelininae</taxon>
        <taxon>Eretmocerus</taxon>
    </lineage>
</organism>
<dbReference type="Proteomes" id="UP001239111">
    <property type="component" value="Chromosome 1"/>
</dbReference>
<protein>
    <submittedName>
        <fullName evidence="1">Uncharacterized protein</fullName>
    </submittedName>
</protein>
<accession>A0ACC2PHU0</accession>
<gene>
    <name evidence="1" type="ORF">QAD02_018962</name>
</gene>
<evidence type="ECO:0000313" key="1">
    <source>
        <dbReference type="EMBL" id="KAJ8683170.1"/>
    </source>
</evidence>
<keyword evidence="2" id="KW-1185">Reference proteome</keyword>
<evidence type="ECO:0000313" key="2">
    <source>
        <dbReference type="Proteomes" id="UP001239111"/>
    </source>
</evidence>
<dbReference type="EMBL" id="CM056741">
    <property type="protein sequence ID" value="KAJ8683170.1"/>
    <property type="molecule type" value="Genomic_DNA"/>
</dbReference>
<reference evidence="1" key="1">
    <citation type="submission" date="2023-04" db="EMBL/GenBank/DDBJ databases">
        <title>A chromosome-level genome assembly of the parasitoid wasp Eretmocerus hayati.</title>
        <authorList>
            <person name="Zhong Y."/>
            <person name="Liu S."/>
            <person name="Liu Y."/>
        </authorList>
    </citation>
    <scope>NUCLEOTIDE SEQUENCE</scope>
    <source>
        <strain evidence="1">ZJU_SS_LIU_2023</strain>
    </source>
</reference>
<proteinExistence type="predicted"/>
<comment type="caution">
    <text evidence="1">The sequence shown here is derived from an EMBL/GenBank/DDBJ whole genome shotgun (WGS) entry which is preliminary data.</text>
</comment>
<sequence length="282" mass="32651">MPPKMPPKMQTRAGQEHHNNKPNNNNSINNYFQNNNGRKGSVTTTDEKLEIILNRINEQTSEIRELATQLNDYKSIVRNTVIEEIESREQHWSTEKESILSRLDYLELREENRAKQDKRNNVVIRGIHLKTNDRKLEISNFFKDKLDIEVNVKDVSTIRTPKGSQLTIVKTSSFEEKKLVMQNREKLDDGPISITSDRTKKERETQANLNRMAEELKKEGKTVSVGFRKLIVDGVVEILDKNDRLVRARPSTLSPTRSQREKRNNSPKNFGSRSSNLDKSPQ</sequence>
<name>A0ACC2PHU0_9HYME</name>